<keyword evidence="2" id="KW-0732">Signal</keyword>
<evidence type="ECO:0000256" key="2">
    <source>
        <dbReference type="SAM" id="SignalP"/>
    </source>
</evidence>
<dbReference type="InterPro" id="IPR025322">
    <property type="entry name" value="PADRE_dom"/>
</dbReference>
<dbReference type="PANTHER" id="PTHR33052">
    <property type="entry name" value="DUF4228 DOMAIN PROTEIN-RELATED"/>
    <property type="match status" value="1"/>
</dbReference>
<gene>
    <name evidence="3" type="ORF">NYM_LOCUS22796</name>
</gene>
<dbReference type="Pfam" id="PF14009">
    <property type="entry name" value="PADRE"/>
    <property type="match status" value="1"/>
</dbReference>
<protein>
    <recommendedName>
        <fullName evidence="4">DUF4228 domain-containing protein</fullName>
    </recommendedName>
</protein>
<feature type="signal peptide" evidence="2">
    <location>
        <begin position="1"/>
        <end position="22"/>
    </location>
</feature>
<name>A0A5K1F6L1_9MAGN</name>
<organism evidence="3">
    <name type="scientific">Nymphaea colorata</name>
    <name type="common">pocket water lily</name>
    <dbReference type="NCBI Taxonomy" id="210225"/>
    <lineage>
        <taxon>Eukaryota</taxon>
        <taxon>Viridiplantae</taxon>
        <taxon>Streptophyta</taxon>
        <taxon>Embryophyta</taxon>
        <taxon>Tracheophyta</taxon>
        <taxon>Spermatophyta</taxon>
        <taxon>Magnoliopsida</taxon>
        <taxon>Nymphaeales</taxon>
        <taxon>Nymphaeaceae</taxon>
        <taxon>Nymphaea</taxon>
    </lineage>
</organism>
<evidence type="ECO:0000313" key="3">
    <source>
        <dbReference type="EMBL" id="VVW58807.1"/>
    </source>
</evidence>
<evidence type="ECO:0000256" key="1">
    <source>
        <dbReference type="SAM" id="MobiDB-lite"/>
    </source>
</evidence>
<feature type="chain" id="PRO_5023941984" description="DUF4228 domain-containing protein" evidence="2">
    <location>
        <begin position="23"/>
        <end position="247"/>
    </location>
</feature>
<evidence type="ECO:0008006" key="4">
    <source>
        <dbReference type="Google" id="ProtNLM"/>
    </source>
</evidence>
<sequence length="247" mass="27956">MGVKFWNLQMISWCFQVMGSHGSCLQLPDHMPAEPRTVKLIRSDGVVKVFHRPVRASELMLEFPKHLICHSDSFYIGQKIPALSADEDLQLGHKYFLLPQHFFQSVLSFVTLASFASSSSRLVKNVAGIRPFEILKKPGGSLQIRVSDEFISKLIEGDNVKDEEEASVKEQPKGKVCTTPALQKDYTQLVGYRSQQWKPKLETIRELEKNGSRFGGAFGIKRRKRVVPKGAQKLQKSEAITDQEKKL</sequence>
<dbReference type="EMBL" id="LR721785">
    <property type="protein sequence ID" value="VVW58807.1"/>
    <property type="molecule type" value="Genomic_DNA"/>
</dbReference>
<dbReference type="OMA" id="EPGHAYF"/>
<dbReference type="AlphaFoldDB" id="A0A5K1F6L1"/>
<dbReference type="Gramene" id="NC7G0031250.1">
    <property type="protein sequence ID" value="NC7G0031250.1:cds"/>
    <property type="gene ID" value="NC7G0031250"/>
</dbReference>
<feature type="region of interest" description="Disordered" evidence="1">
    <location>
        <begin position="228"/>
        <end position="247"/>
    </location>
</feature>
<proteinExistence type="predicted"/>
<accession>A0A5K1F6L1</accession>
<reference evidence="3" key="1">
    <citation type="submission" date="2019-09" db="EMBL/GenBank/DDBJ databases">
        <authorList>
            <person name="Zhang L."/>
        </authorList>
    </citation>
    <scope>NUCLEOTIDE SEQUENCE</scope>
</reference>